<evidence type="ECO:0000313" key="3">
    <source>
        <dbReference type="EMBL" id="NSG85541.1"/>
    </source>
</evidence>
<keyword evidence="2" id="KW-0812">Transmembrane</keyword>
<proteinExistence type="predicted"/>
<feature type="transmembrane region" description="Helical" evidence="2">
    <location>
        <begin position="656"/>
        <end position="673"/>
    </location>
</feature>
<evidence type="ECO:0000256" key="1">
    <source>
        <dbReference type="SAM" id="MobiDB-lite"/>
    </source>
</evidence>
<feature type="compositionally biased region" description="Polar residues" evidence="1">
    <location>
        <begin position="593"/>
        <end position="604"/>
    </location>
</feature>
<comment type="caution">
    <text evidence="3">The sequence shown here is derived from an EMBL/GenBank/DDBJ whole genome shotgun (WGS) entry which is preliminary data.</text>
</comment>
<organism evidence="3 4">
    <name type="scientific">Blautia faecis</name>
    <dbReference type="NCBI Taxonomy" id="871665"/>
    <lineage>
        <taxon>Bacteria</taxon>
        <taxon>Bacillati</taxon>
        <taxon>Bacillota</taxon>
        <taxon>Clostridia</taxon>
        <taxon>Lachnospirales</taxon>
        <taxon>Lachnospiraceae</taxon>
        <taxon>Blautia</taxon>
    </lineage>
</organism>
<keyword evidence="4" id="KW-1185">Reference proteome</keyword>
<keyword evidence="2" id="KW-1133">Transmembrane helix</keyword>
<name>A0ABX2H872_9FIRM</name>
<dbReference type="Proteomes" id="UP001644719">
    <property type="component" value="Unassembled WGS sequence"/>
</dbReference>
<reference evidence="3 4" key="1">
    <citation type="journal article" date="2020" name="Cell Host Microbe">
        <title>Functional and Genomic Variation between Human-Derived Isolates of Lachnospiraceae Reveals Inter- and Intra-Species Diversity.</title>
        <authorList>
            <person name="Sorbara M.T."/>
            <person name="Littmann E.R."/>
            <person name="Fontana E."/>
            <person name="Moody T.U."/>
            <person name="Kohout C.E."/>
            <person name="Gjonbalaj M."/>
            <person name="Eaton V."/>
            <person name="Seok R."/>
            <person name="Leiner I.M."/>
            <person name="Pamer E.G."/>
        </authorList>
    </citation>
    <scope>NUCLEOTIDE SEQUENCE [LARGE SCALE GENOMIC DNA]</scope>
    <source>
        <strain evidence="3 4">MSK.17.74</strain>
    </source>
</reference>
<dbReference type="EMBL" id="JAAITS010000021">
    <property type="protein sequence ID" value="NSG85541.1"/>
    <property type="molecule type" value="Genomic_DNA"/>
</dbReference>
<protein>
    <recommendedName>
        <fullName evidence="5">Bacterial Ig-like domain (Group 4)</fullName>
    </recommendedName>
</protein>
<sequence length="693" mass="77607">MKKRLKGLISVFFFLLCIFAWKSVQEVRAAENVIRDFSRIFYIPAGAVLKGGSLQKLQEIYDSMSCIAYTEDGEELYLDAIWDYSGIDIQTVGAYKITGTVRLPEGYTSNVGLPEWTAWISVQNPGQPEIQAYSRMISAGIYYFPWITEQNPDMMEIWLQKEGEDWVNVSEEGYGFADTDGMYLSCQSMIAENIYTLTVVYNEGKTRNLKYRYQSDGSLEILSYQPGTIGGTVSKDTVIRSCEEIDEKSLQRCMVYAVRAGQSLAEVRTELEETFYIFGSTCEEYEDTAAHPAVIMHSVWDFSQVDVNAPGVYKVTGTFAAPEGCTVDQELTVPGATAYITVQRPDQPEVQTCCVVGVDVLFFPMILDCFTDEQLDNLQVYLLENNEDKEIGKSNSYFDRKGLYLKKSVLKAGREYGIYVTYPGGSTGVYTFVYCGELISNEHWYKRNYADRDGKELPDIDDETERVTDTSAILVGNRLLDLMKNGVKLIPFEGDGVLVRVPVEVVKDWNIKAEDQIETDISWVGSDVSVKISKNGEAVTDIPGATVEIPYANRDSQTMLTDEEGNSYTGSVNDAQNAAVIPIDKTGDYTVEEQPQNQTENGGNTEEDDPEGDSLENAADSGEEKLSEQVEELLSEDVKNQKTNSDENLNSQHKKTASIVIIIVILLILLWNIPMRRGKKLRKGERGEGEQSK</sequence>
<gene>
    <name evidence="3" type="ORF">G5B17_08850</name>
</gene>
<feature type="compositionally biased region" description="Acidic residues" evidence="1">
    <location>
        <begin position="605"/>
        <end position="614"/>
    </location>
</feature>
<accession>A0ABX2H872</accession>
<evidence type="ECO:0000313" key="4">
    <source>
        <dbReference type="Proteomes" id="UP001644719"/>
    </source>
</evidence>
<keyword evidence="2" id="KW-0472">Membrane</keyword>
<evidence type="ECO:0008006" key="5">
    <source>
        <dbReference type="Google" id="ProtNLM"/>
    </source>
</evidence>
<feature type="region of interest" description="Disordered" evidence="1">
    <location>
        <begin position="593"/>
        <end position="631"/>
    </location>
</feature>
<dbReference type="RefSeq" id="WP_148462820.1">
    <property type="nucleotide sequence ID" value="NZ_JAAITS010000021.1"/>
</dbReference>
<evidence type="ECO:0000256" key="2">
    <source>
        <dbReference type="SAM" id="Phobius"/>
    </source>
</evidence>